<comment type="caution">
    <text evidence="1">The sequence shown here is derived from an EMBL/GenBank/DDBJ whole genome shotgun (WGS) entry which is preliminary data.</text>
</comment>
<accession>A0A0P7AY39</accession>
<sequence length="49" mass="5531">MLPPIGIEGLVKQLVYRHPDGRVVVLLCVCDARTNEKLKAAFCLPQYYV</sequence>
<reference evidence="1 2" key="1">
    <citation type="submission" date="2015-09" db="EMBL/GenBank/DDBJ databases">
        <title>Genome sequence of the marine flavobacterium Croceitalea dokdonensis DOKDO 023 that contains proton- and sodium-pumping rhodopsins.</title>
        <authorList>
            <person name="Kwon S.-K."/>
            <person name="Lee H.K."/>
            <person name="Kwak M.-J."/>
            <person name="Kim J.F."/>
        </authorList>
    </citation>
    <scope>NUCLEOTIDE SEQUENCE [LARGE SCALE GENOMIC DNA]</scope>
    <source>
        <strain evidence="1 2">DOKDO 023</strain>
    </source>
</reference>
<gene>
    <name evidence="1" type="ORF">I595_3626</name>
</gene>
<dbReference type="EMBL" id="LDJX01000011">
    <property type="protein sequence ID" value="KPM30330.1"/>
    <property type="molecule type" value="Genomic_DNA"/>
</dbReference>
<dbReference type="Proteomes" id="UP000050280">
    <property type="component" value="Unassembled WGS sequence"/>
</dbReference>
<proteinExistence type="predicted"/>
<protein>
    <submittedName>
        <fullName evidence="1">Uncharacterized protein</fullName>
    </submittedName>
</protein>
<evidence type="ECO:0000313" key="1">
    <source>
        <dbReference type="EMBL" id="KPM30330.1"/>
    </source>
</evidence>
<organism evidence="1 2">
    <name type="scientific">Croceitalea dokdonensis DOKDO 023</name>
    <dbReference type="NCBI Taxonomy" id="1300341"/>
    <lineage>
        <taxon>Bacteria</taxon>
        <taxon>Pseudomonadati</taxon>
        <taxon>Bacteroidota</taxon>
        <taxon>Flavobacteriia</taxon>
        <taxon>Flavobacteriales</taxon>
        <taxon>Flavobacteriaceae</taxon>
        <taxon>Croceitalea</taxon>
    </lineage>
</organism>
<keyword evidence="2" id="KW-1185">Reference proteome</keyword>
<evidence type="ECO:0000313" key="2">
    <source>
        <dbReference type="Proteomes" id="UP000050280"/>
    </source>
</evidence>
<name>A0A0P7AY39_9FLAO</name>
<dbReference type="AlphaFoldDB" id="A0A0P7AY39"/>